<protein>
    <recommendedName>
        <fullName evidence="3">SalK</fullName>
    </recommendedName>
</protein>
<dbReference type="EMBL" id="BJVJ01000008">
    <property type="protein sequence ID" value="GEL22312.1"/>
    <property type="molecule type" value="Genomic_DNA"/>
</dbReference>
<dbReference type="InterPro" id="IPR054058">
    <property type="entry name" value="HTH_67"/>
</dbReference>
<comment type="caution">
    <text evidence="1">The sequence shown here is derived from an EMBL/GenBank/DDBJ whole genome shotgun (WGS) entry which is preliminary data.</text>
</comment>
<dbReference type="Proteomes" id="UP000321685">
    <property type="component" value="Unassembled WGS sequence"/>
</dbReference>
<evidence type="ECO:0000313" key="1">
    <source>
        <dbReference type="EMBL" id="GEL22312.1"/>
    </source>
</evidence>
<dbReference type="Pfam" id="PF21863">
    <property type="entry name" value="HTH_67"/>
    <property type="match status" value="1"/>
</dbReference>
<evidence type="ECO:0008006" key="3">
    <source>
        <dbReference type="Google" id="ProtNLM"/>
    </source>
</evidence>
<accession>A0A511DBZ5</accession>
<evidence type="ECO:0000313" key="2">
    <source>
        <dbReference type="Proteomes" id="UP000321685"/>
    </source>
</evidence>
<reference evidence="1 2" key="1">
    <citation type="submission" date="2019-07" db="EMBL/GenBank/DDBJ databases">
        <title>Whole genome shotgun sequence of Pseudonocardia sulfidoxydans NBRC 16205.</title>
        <authorList>
            <person name="Hosoyama A."/>
            <person name="Uohara A."/>
            <person name="Ohji S."/>
            <person name="Ichikawa N."/>
        </authorList>
    </citation>
    <scope>NUCLEOTIDE SEQUENCE [LARGE SCALE GENOMIC DNA]</scope>
    <source>
        <strain evidence="1 2">NBRC 16205</strain>
    </source>
</reference>
<keyword evidence="2" id="KW-1185">Reference proteome</keyword>
<sequence length="286" mass="29941">MASTARRMWTRFEPVHDVTYFAPEALAAADAIGMRGFWMGYVALRAAPLGAVGPAIATAAFHGFHPSRLERALPSAWDVADPTRALAARLEGVDAALRAVWGADVVESPQVTEAADLAWAAATAADTAGRVLAAANQALPRPDAPHLALWQATTTLREHRGDGHIAVLVARGISPLASHLIKVAADESDPTALQLGRRFTDDAWQAGLDDLRVAGVVDTDGRLTDTGRTLHDDVEAATDDAAEAPWQTLGPDATARLAELLTPLAAAVARSGMIPEPNPVGIVGLT</sequence>
<organism evidence="1 2">
    <name type="scientific">Pseudonocardia sulfidoxydans NBRC 16205</name>
    <dbReference type="NCBI Taxonomy" id="1223511"/>
    <lineage>
        <taxon>Bacteria</taxon>
        <taxon>Bacillati</taxon>
        <taxon>Actinomycetota</taxon>
        <taxon>Actinomycetes</taxon>
        <taxon>Pseudonocardiales</taxon>
        <taxon>Pseudonocardiaceae</taxon>
        <taxon>Pseudonocardia</taxon>
    </lineage>
</organism>
<name>A0A511DBZ5_9PSEU</name>
<dbReference type="NCBIfam" id="NF047719">
    <property type="entry name" value="SCO6745_fam_HTH"/>
    <property type="match status" value="1"/>
</dbReference>
<dbReference type="AlphaFoldDB" id="A0A511DBZ5"/>
<proteinExistence type="predicted"/>
<gene>
    <name evidence="1" type="ORF">PSU4_12660</name>
</gene>
<dbReference type="RefSeq" id="WP_147103357.1">
    <property type="nucleotide sequence ID" value="NZ_BJVJ01000008.1"/>
</dbReference>
<dbReference type="OrthoDB" id="157052at2"/>